<dbReference type="Proteomes" id="UP000769157">
    <property type="component" value="Unassembled WGS sequence"/>
</dbReference>
<protein>
    <submittedName>
        <fullName evidence="1">Uncharacterized protein</fullName>
    </submittedName>
</protein>
<evidence type="ECO:0000313" key="2">
    <source>
        <dbReference type="Proteomes" id="UP000769157"/>
    </source>
</evidence>
<gene>
    <name evidence="1" type="ORF">OGAPHI_006447</name>
</gene>
<dbReference type="OrthoDB" id="185373at2759"/>
<organism evidence="1 2">
    <name type="scientific">Ogataea philodendri</name>
    <dbReference type="NCBI Taxonomy" id="1378263"/>
    <lineage>
        <taxon>Eukaryota</taxon>
        <taxon>Fungi</taxon>
        <taxon>Dikarya</taxon>
        <taxon>Ascomycota</taxon>
        <taxon>Saccharomycotina</taxon>
        <taxon>Pichiomycetes</taxon>
        <taxon>Pichiales</taxon>
        <taxon>Pichiaceae</taxon>
        <taxon>Ogataea</taxon>
    </lineage>
</organism>
<reference evidence="1" key="1">
    <citation type="journal article" date="2021" name="Open Biol.">
        <title>Shared evolutionary footprints suggest mitochondrial oxidative damage underlies multiple complex I losses in fungi.</title>
        <authorList>
            <person name="Schikora-Tamarit M.A."/>
            <person name="Marcet-Houben M."/>
            <person name="Nosek J."/>
            <person name="Gabaldon T."/>
        </authorList>
    </citation>
    <scope>NUCLEOTIDE SEQUENCE</scope>
    <source>
        <strain evidence="1">CBS6075</strain>
    </source>
</reference>
<name>A0A9P8NY55_9ASCO</name>
<dbReference type="EMBL" id="JAEUBE010000439">
    <property type="protein sequence ID" value="KAH3661599.1"/>
    <property type="molecule type" value="Genomic_DNA"/>
</dbReference>
<reference evidence="1" key="2">
    <citation type="submission" date="2021-01" db="EMBL/GenBank/DDBJ databases">
        <authorList>
            <person name="Schikora-Tamarit M.A."/>
        </authorList>
    </citation>
    <scope>NUCLEOTIDE SEQUENCE</scope>
    <source>
        <strain evidence="1">CBS6075</strain>
    </source>
</reference>
<evidence type="ECO:0000313" key="1">
    <source>
        <dbReference type="EMBL" id="KAH3661599.1"/>
    </source>
</evidence>
<proteinExistence type="predicted"/>
<dbReference type="RefSeq" id="XP_046058712.1">
    <property type="nucleotide sequence ID" value="XM_046207735.1"/>
</dbReference>
<sequence>MMSALQNWYDVLPEPKLQHISPQDFGFITGSINRLLVADISKLDPQLIFWIRNLYTDMTAFNVELTEIETYNWLRIKMENNDQNLMEFLSVYPHKLHVSHFNLLLPSTETRLVICQMEKAKLLPDRTSVIHLLHHYGHQNDLNSVLNIIFFTLYDLRINIDAQLIEAFIDALINSDEPKLAMYLLIQICSAYDEQTLPPAISLSESQVAVLDYLVSNFVNLEHAQLQQSIRPTAQMLRPFLKYYRSAREKDTLSALIQLVDKYDIEL</sequence>
<accession>A0A9P8NY55</accession>
<comment type="caution">
    <text evidence="1">The sequence shown here is derived from an EMBL/GenBank/DDBJ whole genome shotgun (WGS) entry which is preliminary data.</text>
</comment>
<keyword evidence="2" id="KW-1185">Reference proteome</keyword>
<dbReference type="GeneID" id="70238411"/>
<dbReference type="AlphaFoldDB" id="A0A9P8NY55"/>